<comment type="caution">
    <text evidence="2">The sequence shown here is derived from an EMBL/GenBank/DDBJ whole genome shotgun (WGS) entry which is preliminary data.</text>
</comment>
<reference evidence="2 3" key="1">
    <citation type="journal article" date="2018" name="G3 (Bethesda)">
        <title>Phylogenetic and Phylogenomic Definition of Rhizopus Species.</title>
        <authorList>
            <person name="Gryganskyi A.P."/>
            <person name="Golan J."/>
            <person name="Dolatabadi S."/>
            <person name="Mondo S."/>
            <person name="Robb S."/>
            <person name="Idnurm A."/>
            <person name="Muszewska A."/>
            <person name="Steczkiewicz K."/>
            <person name="Masonjones S."/>
            <person name="Liao H.L."/>
            <person name="Gajdeczka M.T."/>
            <person name="Anike F."/>
            <person name="Vuek A."/>
            <person name="Anishchenko I.M."/>
            <person name="Voigt K."/>
            <person name="de Hoog G.S."/>
            <person name="Smith M.E."/>
            <person name="Heitman J."/>
            <person name="Vilgalys R."/>
            <person name="Stajich J.E."/>
        </authorList>
    </citation>
    <scope>NUCLEOTIDE SEQUENCE [LARGE SCALE GENOMIC DNA]</scope>
    <source>
        <strain evidence="2 3">LSU 92-RS-03</strain>
    </source>
</reference>
<accession>A0A367IXC2</accession>
<proteinExistence type="predicted"/>
<feature type="region of interest" description="Disordered" evidence="1">
    <location>
        <begin position="138"/>
        <end position="174"/>
    </location>
</feature>
<evidence type="ECO:0000313" key="2">
    <source>
        <dbReference type="EMBL" id="RCH82312.1"/>
    </source>
</evidence>
<evidence type="ECO:0000313" key="3">
    <source>
        <dbReference type="Proteomes" id="UP000253551"/>
    </source>
</evidence>
<protein>
    <submittedName>
        <fullName evidence="2">Uncharacterized protein</fullName>
    </submittedName>
</protein>
<dbReference type="EMBL" id="PJQM01005148">
    <property type="protein sequence ID" value="RCH82312.1"/>
    <property type="molecule type" value="Genomic_DNA"/>
</dbReference>
<dbReference type="Proteomes" id="UP000253551">
    <property type="component" value="Unassembled WGS sequence"/>
</dbReference>
<keyword evidence="3" id="KW-1185">Reference proteome</keyword>
<sequence length="202" mass="23853">MSHEELDDLLVILHNQENEREDEQFAYMLEEEDTAIVEKFKYGLAQYDEEMFNALCLEFQRNKKRGRRKDQMDFTEQYWLQKHISPRDPTFSFWDHYRIDRSTFDMTVDKCICCSQHSGSILRVLILVVGKEVVNSGRRSGPVQQQQQQHETPFERNLSETPFSTGGLDKDDQVDGLVPENINAQEWPRKRAHYLGIFMDNA</sequence>
<name>A0A367IXC2_RHIST</name>
<gene>
    <name evidence="2" type="ORF">CU098_003425</name>
</gene>
<evidence type="ECO:0000256" key="1">
    <source>
        <dbReference type="SAM" id="MobiDB-lite"/>
    </source>
</evidence>
<dbReference type="AlphaFoldDB" id="A0A367IXC2"/>
<organism evidence="2 3">
    <name type="scientific">Rhizopus stolonifer</name>
    <name type="common">Rhizopus nigricans</name>
    <dbReference type="NCBI Taxonomy" id="4846"/>
    <lineage>
        <taxon>Eukaryota</taxon>
        <taxon>Fungi</taxon>
        <taxon>Fungi incertae sedis</taxon>
        <taxon>Mucoromycota</taxon>
        <taxon>Mucoromycotina</taxon>
        <taxon>Mucoromycetes</taxon>
        <taxon>Mucorales</taxon>
        <taxon>Mucorineae</taxon>
        <taxon>Rhizopodaceae</taxon>
        <taxon>Rhizopus</taxon>
    </lineage>
</organism>